<proteinExistence type="predicted"/>
<organism evidence="3 4">
    <name type="scientific">Nocardia bovistercoris</name>
    <dbReference type="NCBI Taxonomy" id="2785916"/>
    <lineage>
        <taxon>Bacteria</taxon>
        <taxon>Bacillati</taxon>
        <taxon>Actinomycetota</taxon>
        <taxon>Actinomycetes</taxon>
        <taxon>Mycobacteriales</taxon>
        <taxon>Nocardiaceae</taxon>
        <taxon>Nocardia</taxon>
    </lineage>
</organism>
<dbReference type="InterPro" id="IPR027417">
    <property type="entry name" value="P-loop_NTPase"/>
</dbReference>
<dbReference type="InterPro" id="IPR025420">
    <property type="entry name" value="DUF4143"/>
</dbReference>
<reference evidence="3" key="1">
    <citation type="submission" date="2020-11" db="EMBL/GenBank/DDBJ databases">
        <title>Nocardia NEAU-351.nov., a novel actinomycete isolated from the cow dung.</title>
        <authorList>
            <person name="Zhang X."/>
        </authorList>
    </citation>
    <scope>NUCLEOTIDE SEQUENCE</scope>
    <source>
        <strain evidence="3">NEAU-351</strain>
    </source>
</reference>
<sequence>MSAVQKFQGGAACRCGKKVLQTRKINPVDTEEKCHNACMEGSLTGIAHRRLTAVVRTRMTEEPVVVLNGPRTVGKSTLLAHIAESTSRAVIDCDDPATRAAVRNDPGRFVSGDGPILIDEYQHVPELLDAIKAELNRDLSPGRYVLAGSTRYSTLPQAGQALTGRVDIVEVLPLSQGEIGRTSEEFVHNLLSGVALPDSEPASDTSRDDYAHRVTAGGMPVALRRPAGRSRSRWYANYLQLVLERDVLEISRIRQREMLPRLLDQLAARTGQVLNITAAAQSIGLEKSTAENYLRLLEAVFLVYRLPAWGTTLGSRVARQPKIHIVDSGVAAWLMGLTPEKIAGSDPAALSEYGHLIETFAVGEILKQISWWDAPVTVGHFRTGSGDEVDLVVESDDGRVIAFEFKAGSRVHREDLRGIRILRDRLGDRLTAAIVLYTGPHMFRHEEGAFVVPLDALWTPRLS</sequence>
<dbReference type="Proteomes" id="UP000655751">
    <property type="component" value="Unassembled WGS sequence"/>
</dbReference>
<dbReference type="Pfam" id="PF13173">
    <property type="entry name" value="AAA_14"/>
    <property type="match status" value="1"/>
</dbReference>
<evidence type="ECO:0000313" key="3">
    <source>
        <dbReference type="EMBL" id="MBH0781562.1"/>
    </source>
</evidence>
<dbReference type="GO" id="GO:0005524">
    <property type="term" value="F:ATP binding"/>
    <property type="evidence" value="ECO:0007669"/>
    <property type="project" value="UniProtKB-KW"/>
</dbReference>
<keyword evidence="3" id="KW-0067">ATP-binding</keyword>
<feature type="domain" description="AAA" evidence="1">
    <location>
        <begin position="62"/>
        <end position="179"/>
    </location>
</feature>
<dbReference type="PANTHER" id="PTHR43566:SF2">
    <property type="entry name" value="DUF4143 DOMAIN-CONTAINING PROTEIN"/>
    <property type="match status" value="1"/>
</dbReference>
<keyword evidence="4" id="KW-1185">Reference proteome</keyword>
<protein>
    <submittedName>
        <fullName evidence="3">ATP-binding protein</fullName>
    </submittedName>
</protein>
<dbReference type="PANTHER" id="PTHR43566">
    <property type="entry name" value="CONSERVED PROTEIN"/>
    <property type="match status" value="1"/>
</dbReference>
<dbReference type="Pfam" id="PF13635">
    <property type="entry name" value="DUF4143"/>
    <property type="match status" value="1"/>
</dbReference>
<evidence type="ECO:0000259" key="1">
    <source>
        <dbReference type="Pfam" id="PF13173"/>
    </source>
</evidence>
<feature type="domain" description="DUF4143" evidence="2">
    <location>
        <begin position="244"/>
        <end position="408"/>
    </location>
</feature>
<keyword evidence="3" id="KW-0547">Nucleotide-binding</keyword>
<evidence type="ECO:0000313" key="4">
    <source>
        <dbReference type="Proteomes" id="UP000655751"/>
    </source>
</evidence>
<comment type="caution">
    <text evidence="3">The sequence shown here is derived from an EMBL/GenBank/DDBJ whole genome shotgun (WGS) entry which is preliminary data.</text>
</comment>
<evidence type="ECO:0000259" key="2">
    <source>
        <dbReference type="Pfam" id="PF13635"/>
    </source>
</evidence>
<gene>
    <name evidence="3" type="ORF">IT779_35355</name>
</gene>
<dbReference type="InterPro" id="IPR041682">
    <property type="entry name" value="AAA_14"/>
</dbReference>
<dbReference type="SUPFAM" id="SSF52540">
    <property type="entry name" value="P-loop containing nucleoside triphosphate hydrolases"/>
    <property type="match status" value="1"/>
</dbReference>
<dbReference type="AlphaFoldDB" id="A0A931IK92"/>
<name>A0A931IK92_9NOCA</name>
<accession>A0A931IK92</accession>
<dbReference type="RefSeq" id="WP_198429296.1">
    <property type="nucleotide sequence ID" value="NZ_JADMLG010000026.1"/>
</dbReference>
<dbReference type="EMBL" id="JADMLG010000026">
    <property type="protein sequence ID" value="MBH0781562.1"/>
    <property type="molecule type" value="Genomic_DNA"/>
</dbReference>